<evidence type="ECO:0000256" key="2">
    <source>
        <dbReference type="ARBA" id="ARBA00022692"/>
    </source>
</evidence>
<dbReference type="GO" id="GO:0016192">
    <property type="term" value="P:vesicle-mediated transport"/>
    <property type="evidence" value="ECO:0007669"/>
    <property type="project" value="TreeGrafter"/>
</dbReference>
<feature type="transmembrane region" description="Helical" evidence="5">
    <location>
        <begin position="33"/>
        <end position="57"/>
    </location>
</feature>
<reference evidence="6" key="1">
    <citation type="submission" date="2022-07" db="EMBL/GenBank/DDBJ databases">
        <title>Genome Sequence of Agrocybe chaxingu.</title>
        <authorList>
            <person name="Buettner E."/>
        </authorList>
    </citation>
    <scope>NUCLEOTIDE SEQUENCE</scope>
    <source>
        <strain evidence="6">MP-N11</strain>
    </source>
</reference>
<dbReference type="EMBL" id="JANKHO010000294">
    <property type="protein sequence ID" value="KAJ3511929.1"/>
    <property type="molecule type" value="Genomic_DNA"/>
</dbReference>
<evidence type="ECO:0000313" key="7">
    <source>
        <dbReference type="Proteomes" id="UP001148786"/>
    </source>
</evidence>
<dbReference type="Proteomes" id="UP001148786">
    <property type="component" value="Unassembled WGS sequence"/>
</dbReference>
<evidence type="ECO:0000256" key="3">
    <source>
        <dbReference type="ARBA" id="ARBA00022989"/>
    </source>
</evidence>
<dbReference type="GO" id="GO:0000022">
    <property type="term" value="P:mitotic spindle elongation"/>
    <property type="evidence" value="ECO:0007669"/>
    <property type="project" value="TreeGrafter"/>
</dbReference>
<dbReference type="OrthoDB" id="166803at2759"/>
<evidence type="ECO:0000313" key="6">
    <source>
        <dbReference type="EMBL" id="KAJ3511929.1"/>
    </source>
</evidence>
<keyword evidence="4 5" id="KW-0472">Membrane</keyword>
<evidence type="ECO:0000256" key="5">
    <source>
        <dbReference type="SAM" id="Phobius"/>
    </source>
</evidence>
<evidence type="ECO:0000256" key="4">
    <source>
        <dbReference type="ARBA" id="ARBA00023136"/>
    </source>
</evidence>
<proteinExistence type="predicted"/>
<accession>A0A9W8MY46</accession>
<comment type="subcellular location">
    <subcellularLocation>
        <location evidence="1">Endomembrane system</location>
        <topology evidence="1">Multi-pass membrane protein</topology>
    </subcellularLocation>
</comment>
<comment type="caution">
    <text evidence="6">The sequence shown here is derived from an EMBL/GenBank/DDBJ whole genome shotgun (WGS) entry which is preliminary data.</text>
</comment>
<protein>
    <recommendedName>
        <fullName evidence="8">Golgi apparatus membrane protein TVP38</fullName>
    </recommendedName>
</protein>
<organism evidence="6 7">
    <name type="scientific">Agrocybe chaxingu</name>
    <dbReference type="NCBI Taxonomy" id="84603"/>
    <lineage>
        <taxon>Eukaryota</taxon>
        <taxon>Fungi</taxon>
        <taxon>Dikarya</taxon>
        <taxon>Basidiomycota</taxon>
        <taxon>Agaricomycotina</taxon>
        <taxon>Agaricomycetes</taxon>
        <taxon>Agaricomycetidae</taxon>
        <taxon>Agaricales</taxon>
        <taxon>Agaricineae</taxon>
        <taxon>Strophariaceae</taxon>
        <taxon>Agrocybe</taxon>
    </lineage>
</organism>
<dbReference type="PANTHER" id="PTHR47549:SF1">
    <property type="entry name" value="GOLGI APPARATUS MEMBRANE PROTEIN TVP38"/>
    <property type="match status" value="1"/>
</dbReference>
<evidence type="ECO:0000256" key="1">
    <source>
        <dbReference type="ARBA" id="ARBA00004127"/>
    </source>
</evidence>
<feature type="transmembrane region" description="Helical" evidence="5">
    <location>
        <begin position="146"/>
        <end position="167"/>
    </location>
</feature>
<name>A0A9W8MY46_9AGAR</name>
<dbReference type="PANTHER" id="PTHR47549">
    <property type="entry name" value="GOLGI APPARATUS MEMBRANE PROTEIN TVP38-RELATED"/>
    <property type="match status" value="1"/>
</dbReference>
<keyword evidence="3 5" id="KW-1133">Transmembrane helix</keyword>
<keyword evidence="7" id="KW-1185">Reference proteome</keyword>
<dbReference type="AlphaFoldDB" id="A0A9W8MY46"/>
<dbReference type="InterPro" id="IPR051076">
    <property type="entry name" value="Golgi_membrane_TVP38/TMEM64"/>
</dbReference>
<keyword evidence="2 5" id="KW-0812">Transmembrane</keyword>
<feature type="transmembrane region" description="Helical" evidence="5">
    <location>
        <begin position="188"/>
        <end position="209"/>
    </location>
</feature>
<dbReference type="GO" id="GO:0000139">
    <property type="term" value="C:Golgi membrane"/>
    <property type="evidence" value="ECO:0007669"/>
    <property type="project" value="TreeGrafter"/>
</dbReference>
<evidence type="ECO:0008006" key="8">
    <source>
        <dbReference type="Google" id="ProtNLM"/>
    </source>
</evidence>
<feature type="transmembrane region" description="Helical" evidence="5">
    <location>
        <begin position="105"/>
        <end position="126"/>
    </location>
</feature>
<sequence>MSAQSPPGFFAMIKKYSRYTFNRYRALHIFGKLFIWLVILFYICMGAFIVVVTPARIAQYLYDKARILASTRLGERLRVWSSKNEKWQALESVVVGRRVAASLSLMLIGITKTAKGLPLIILIRISPFPPWVYSNSLFASIEAVKLWQFVVATTFVFPKLLLHTFIGSKIAELSDGDQRGHMDTRTKVLNGVFVGGGILVAIFTSWTVYNLVQRHIRHLEGFSPEVDELAAEAIEDYDEEAPLLSPTHN</sequence>
<gene>
    <name evidence="6" type="ORF">NLJ89_g3821</name>
</gene>